<dbReference type="AlphaFoldDB" id="A0A5S4ZYC2"/>
<dbReference type="PANTHER" id="PTHR30545:SF2">
    <property type="entry name" value="SUGAR FERMENTATION STIMULATION PROTEIN A"/>
    <property type="match status" value="1"/>
</dbReference>
<dbReference type="EMBL" id="VNHM01000001">
    <property type="protein sequence ID" value="TYO98063.1"/>
    <property type="molecule type" value="Genomic_DNA"/>
</dbReference>
<dbReference type="Gene3D" id="3.40.1350.60">
    <property type="match status" value="1"/>
</dbReference>
<feature type="domain" description="SfsA N-terminal OB" evidence="3">
    <location>
        <begin position="17"/>
        <end position="82"/>
    </location>
</feature>
<organism evidence="4 5">
    <name type="scientific">Desulfallas thermosapovorans DSM 6562</name>
    <dbReference type="NCBI Taxonomy" id="1121431"/>
    <lineage>
        <taxon>Bacteria</taxon>
        <taxon>Bacillati</taxon>
        <taxon>Bacillota</taxon>
        <taxon>Clostridia</taxon>
        <taxon>Eubacteriales</taxon>
        <taxon>Desulfallaceae</taxon>
        <taxon>Desulfallas</taxon>
    </lineage>
</organism>
<name>A0A5S4ZYC2_9FIRM</name>
<accession>A0A5S4ZYC2</accession>
<reference evidence="4 5" key="1">
    <citation type="submission" date="2019-07" db="EMBL/GenBank/DDBJ databases">
        <title>Genomic Encyclopedia of Type Strains, Phase I: the one thousand microbial genomes (KMG-I) project.</title>
        <authorList>
            <person name="Kyrpides N."/>
        </authorList>
    </citation>
    <scope>NUCLEOTIDE SEQUENCE [LARGE SCALE GENOMIC DNA]</scope>
    <source>
        <strain evidence="4 5">DSM 6562</strain>
    </source>
</reference>
<proteinExistence type="inferred from homology"/>
<dbReference type="InterPro" id="IPR040452">
    <property type="entry name" value="SfsA_C"/>
</dbReference>
<evidence type="ECO:0000259" key="3">
    <source>
        <dbReference type="Pfam" id="PF17746"/>
    </source>
</evidence>
<dbReference type="Gene3D" id="2.40.50.580">
    <property type="match status" value="1"/>
</dbReference>
<dbReference type="RefSeq" id="WP_243131566.1">
    <property type="nucleotide sequence ID" value="NZ_VNHM01000001.1"/>
</dbReference>
<comment type="caution">
    <text evidence="4">The sequence shown here is derived from an EMBL/GenBank/DDBJ whole genome shotgun (WGS) entry which is preliminary data.</text>
</comment>
<evidence type="ECO:0000256" key="1">
    <source>
        <dbReference type="HAMAP-Rule" id="MF_00095"/>
    </source>
</evidence>
<dbReference type="GO" id="GO:0003677">
    <property type="term" value="F:DNA binding"/>
    <property type="evidence" value="ECO:0007669"/>
    <property type="project" value="InterPro"/>
</dbReference>
<dbReference type="CDD" id="cd22359">
    <property type="entry name" value="SfsA-like_bacterial"/>
    <property type="match status" value="1"/>
</dbReference>
<evidence type="ECO:0000259" key="2">
    <source>
        <dbReference type="Pfam" id="PF03749"/>
    </source>
</evidence>
<evidence type="ECO:0000313" key="4">
    <source>
        <dbReference type="EMBL" id="TYO98063.1"/>
    </source>
</evidence>
<dbReference type="Pfam" id="PF03749">
    <property type="entry name" value="SfsA"/>
    <property type="match status" value="1"/>
</dbReference>
<dbReference type="Pfam" id="PF17746">
    <property type="entry name" value="SfsA_N"/>
    <property type="match status" value="1"/>
</dbReference>
<protein>
    <recommendedName>
        <fullName evidence="1">Sugar fermentation stimulation protein homolog</fullName>
    </recommendedName>
</protein>
<gene>
    <name evidence="1" type="primary">sfsA</name>
    <name evidence="4" type="ORF">LX24_00348</name>
</gene>
<comment type="similarity">
    <text evidence="1">Belongs to the SfsA family.</text>
</comment>
<dbReference type="HAMAP" id="MF_00095">
    <property type="entry name" value="SfsA"/>
    <property type="match status" value="1"/>
</dbReference>
<dbReference type="InterPro" id="IPR041465">
    <property type="entry name" value="SfsA_N"/>
</dbReference>
<dbReference type="Proteomes" id="UP000323166">
    <property type="component" value="Unassembled WGS sequence"/>
</dbReference>
<dbReference type="NCBIfam" id="TIGR00230">
    <property type="entry name" value="sfsA"/>
    <property type="match status" value="1"/>
</dbReference>
<evidence type="ECO:0000313" key="5">
    <source>
        <dbReference type="Proteomes" id="UP000323166"/>
    </source>
</evidence>
<keyword evidence="5" id="KW-1185">Reference proteome</keyword>
<dbReference type="InterPro" id="IPR005224">
    <property type="entry name" value="SfsA"/>
</dbReference>
<feature type="domain" description="Sugar fermentation stimulation protein C-terminal" evidence="2">
    <location>
        <begin position="86"/>
        <end position="221"/>
    </location>
</feature>
<sequence>MLSKIAMPAGMVAGKFIKRLNRFVALVKVNGREALAHVPSSGRMQELLVPGTLVYLAPAAALQRRTEFKLLLVEYGNILVSIDSLLPNRLLYQAFKDELIPGFSGYQTIRREFSYREGRIDFLLSGFEKQCLVEVKSVTLVERGKALFPDAPTARGARHLTELASATSEGYRAAVFFVVQREDGGHFSPHDRRDPEFGEALRLARSRGVEIYALNCRVTPQAVILLGQVPVEL</sequence>
<dbReference type="PANTHER" id="PTHR30545">
    <property type="entry name" value="SUGAR FERMENTATION STIMULATION PROTEIN A"/>
    <property type="match status" value="1"/>
</dbReference>